<feature type="region of interest" description="Disordered" evidence="1">
    <location>
        <begin position="1"/>
        <end position="29"/>
    </location>
</feature>
<proteinExistence type="predicted"/>
<sequence>MGQKATGKPAISPTLAGGEVPARKGRSSPSWQPVLQFLQRRFKVGFAWELHVRTGRHPDVCKSWKTGKHAPDAEALIALINSDVGDDVIRILTRNNTQAWAKALRRTHEIAKLRSLQADTERRLAALERGLEP</sequence>
<gene>
    <name evidence="2" type="ORF">XF3B_46110</name>
</gene>
<accession>A0A809YME5</accession>
<organism evidence="2">
    <name type="scientific">Bradyrhizobium diazoefficiens</name>
    <dbReference type="NCBI Taxonomy" id="1355477"/>
    <lineage>
        <taxon>Bacteria</taxon>
        <taxon>Pseudomonadati</taxon>
        <taxon>Pseudomonadota</taxon>
        <taxon>Alphaproteobacteria</taxon>
        <taxon>Hyphomicrobiales</taxon>
        <taxon>Nitrobacteraceae</taxon>
        <taxon>Bradyrhizobium</taxon>
    </lineage>
</organism>
<protein>
    <submittedName>
        <fullName evidence="2">Uncharacterized protein</fullName>
    </submittedName>
</protein>
<dbReference type="EMBL" id="AP023093">
    <property type="protein sequence ID" value="BCE39580.1"/>
    <property type="molecule type" value="Genomic_DNA"/>
</dbReference>
<dbReference type="RefSeq" id="WP_129557574.1">
    <property type="nucleotide sequence ID" value="NZ_AP022639.1"/>
</dbReference>
<reference evidence="2" key="1">
    <citation type="submission" date="2020-05" db="EMBL/GenBank/DDBJ databases">
        <title>Complete genome sequence of Bradyrhizobium diazoefficiens XF3 isolated from soybean nodule.</title>
        <authorList>
            <person name="Noda R."/>
            <person name="Kakizaki K."/>
            <person name="Minamisawa K."/>
        </authorList>
    </citation>
    <scope>NUCLEOTIDE SEQUENCE</scope>
    <source>
        <strain evidence="2">XF3</strain>
    </source>
</reference>
<evidence type="ECO:0000313" key="2">
    <source>
        <dbReference type="EMBL" id="BCE39580.1"/>
    </source>
</evidence>
<evidence type="ECO:0000256" key="1">
    <source>
        <dbReference type="SAM" id="MobiDB-lite"/>
    </source>
</evidence>
<name>A0A809YME5_9BRAD</name>
<dbReference type="AlphaFoldDB" id="A0A809YME5"/>